<name>A0ABS8ZMH2_9PSEU</name>
<proteinExistence type="predicted"/>
<evidence type="ECO:0000313" key="2">
    <source>
        <dbReference type="Proteomes" id="UP001521150"/>
    </source>
</evidence>
<evidence type="ECO:0008006" key="3">
    <source>
        <dbReference type="Google" id="ProtNLM"/>
    </source>
</evidence>
<dbReference type="Gene3D" id="3.40.50.300">
    <property type="entry name" value="P-loop containing nucleotide triphosphate hydrolases"/>
    <property type="match status" value="1"/>
</dbReference>
<reference evidence="1 2" key="1">
    <citation type="submission" date="2021-12" db="EMBL/GenBank/DDBJ databases">
        <title>Genome sequence of Kibdelosporangium philippinense ATCC 49844.</title>
        <authorList>
            <person name="Fedorov E.A."/>
            <person name="Omeragic M."/>
            <person name="Shalygina K.F."/>
            <person name="Maclea K.S."/>
        </authorList>
    </citation>
    <scope>NUCLEOTIDE SEQUENCE [LARGE SCALE GENOMIC DNA]</scope>
    <source>
        <strain evidence="1 2">ATCC 49844</strain>
    </source>
</reference>
<gene>
    <name evidence="1" type="ORF">LWC34_38900</name>
</gene>
<dbReference type="RefSeq" id="WP_233730210.1">
    <property type="nucleotide sequence ID" value="NZ_JAJVCN010000003.1"/>
</dbReference>
<sequence length="530" mass="57383">MSPSERDRAAIYAHYGLTCPPRFATLRNFNNKTYGPKVAKISAALGAPFMPWQRYVFDTALEIDPYTGLFVYRDVGVTVPRQHGKTTGILALCCHRGMAWKRQQILYAAQNGTAARQKWEDGQLPILAAAGFAPGEGEKLLPSHRARVRKANGREAIIWRKTGSIHGLHASTEQSGHGPTLDLGVKDEFFAQVDDRISAAWSPAMITVLMAQQYWFSTMGTSRSVPMNAAVKTGRELTTSGEPTRIAYFDWSAPIGSDRTDPAVWLACMPALCPDPVCRCSPEWRHTITIPTVKTELDKASTPSLLADFDRAYMNQVREDDEVDEDPNVPTLSEWELLANDKAVAGAGLAIAIDTTPMATYSAVVAVGEGPDGLPLAVVLKHGPGNTWVPAFAAELAETLRPVAWVLDEKSRAGELITPLSKAGIVRAPMDKFQRGNLWIPSLHEIGAACGGFSTRVKTGSLVHLGQKVMADAIVGARTRSLGDGAIAFGRKVSSADISPMYGGALGLAAWERFQHLAVEDDYDVLDSIG</sequence>
<dbReference type="EMBL" id="JAJVCN010000003">
    <property type="protein sequence ID" value="MCE7008739.1"/>
    <property type="molecule type" value="Genomic_DNA"/>
</dbReference>
<protein>
    <recommendedName>
        <fullName evidence="3">Terminase</fullName>
    </recommendedName>
</protein>
<evidence type="ECO:0000313" key="1">
    <source>
        <dbReference type="EMBL" id="MCE7008739.1"/>
    </source>
</evidence>
<keyword evidence="2" id="KW-1185">Reference proteome</keyword>
<dbReference type="InterPro" id="IPR027417">
    <property type="entry name" value="P-loop_NTPase"/>
</dbReference>
<accession>A0ABS8ZMH2</accession>
<comment type="caution">
    <text evidence="1">The sequence shown here is derived from an EMBL/GenBank/DDBJ whole genome shotgun (WGS) entry which is preliminary data.</text>
</comment>
<dbReference type="Proteomes" id="UP001521150">
    <property type="component" value="Unassembled WGS sequence"/>
</dbReference>
<organism evidence="1 2">
    <name type="scientific">Kibdelosporangium philippinense</name>
    <dbReference type="NCBI Taxonomy" id="211113"/>
    <lineage>
        <taxon>Bacteria</taxon>
        <taxon>Bacillati</taxon>
        <taxon>Actinomycetota</taxon>
        <taxon>Actinomycetes</taxon>
        <taxon>Pseudonocardiales</taxon>
        <taxon>Pseudonocardiaceae</taxon>
        <taxon>Kibdelosporangium</taxon>
    </lineage>
</organism>